<dbReference type="RefSeq" id="WP_189323310.1">
    <property type="nucleotide sequence ID" value="NZ_BMPQ01000009.1"/>
</dbReference>
<reference evidence="8" key="2">
    <citation type="submission" date="2020-09" db="EMBL/GenBank/DDBJ databases">
        <authorList>
            <person name="Sun Q."/>
            <person name="Ohkuma M."/>
        </authorList>
    </citation>
    <scope>NUCLEOTIDE SEQUENCE</scope>
    <source>
        <strain evidence="8">JCM 3035</strain>
    </source>
</reference>
<dbReference type="InterPro" id="IPR017853">
    <property type="entry name" value="GH"/>
</dbReference>
<proteinExistence type="inferred from homology"/>
<evidence type="ECO:0000256" key="3">
    <source>
        <dbReference type="ARBA" id="ARBA00012744"/>
    </source>
</evidence>
<evidence type="ECO:0000313" key="8">
    <source>
        <dbReference type="EMBL" id="GGK75648.1"/>
    </source>
</evidence>
<protein>
    <recommendedName>
        <fullName evidence="3">beta-glucosidase</fullName>
        <ecNumber evidence="3">3.2.1.21</ecNumber>
    </recommendedName>
</protein>
<dbReference type="Pfam" id="PF00933">
    <property type="entry name" value="Glyco_hydro_3"/>
    <property type="match status" value="1"/>
</dbReference>
<dbReference type="Pfam" id="PF14310">
    <property type="entry name" value="Fn3-like"/>
    <property type="match status" value="1"/>
</dbReference>
<dbReference type="PRINTS" id="PR00133">
    <property type="entry name" value="GLHYDRLASE3"/>
</dbReference>
<dbReference type="Gene3D" id="3.40.50.1700">
    <property type="entry name" value="Glycoside hydrolase family 3 C-terminal domain"/>
    <property type="match status" value="1"/>
</dbReference>
<gene>
    <name evidence="8" type="ORF">GCM10010094_40920</name>
</gene>
<keyword evidence="5" id="KW-0378">Hydrolase</keyword>
<reference evidence="8" key="1">
    <citation type="journal article" date="2014" name="Int. J. Syst. Evol. Microbiol.">
        <title>Complete genome sequence of Corynebacterium casei LMG S-19264T (=DSM 44701T), isolated from a smear-ripened cheese.</title>
        <authorList>
            <consortium name="US DOE Joint Genome Institute (JGI-PGF)"/>
            <person name="Walter F."/>
            <person name="Albersmeier A."/>
            <person name="Kalinowski J."/>
            <person name="Ruckert C."/>
        </authorList>
    </citation>
    <scope>NUCLEOTIDE SEQUENCE</scope>
    <source>
        <strain evidence="8">JCM 3035</strain>
    </source>
</reference>
<dbReference type="EMBL" id="BMPQ01000009">
    <property type="protein sequence ID" value="GGK75648.1"/>
    <property type="molecule type" value="Genomic_DNA"/>
</dbReference>
<dbReference type="InterPro" id="IPR036881">
    <property type="entry name" value="Glyco_hydro_3_C_sf"/>
</dbReference>
<name>A0A917VG62_9ACTN</name>
<comment type="catalytic activity">
    <reaction evidence="1">
        <text>Hydrolysis of terminal, non-reducing beta-D-glucosyl residues with release of beta-D-glucose.</text>
        <dbReference type="EC" id="3.2.1.21"/>
    </reaction>
</comment>
<evidence type="ECO:0000256" key="1">
    <source>
        <dbReference type="ARBA" id="ARBA00000448"/>
    </source>
</evidence>
<dbReference type="InterPro" id="IPR013783">
    <property type="entry name" value="Ig-like_fold"/>
</dbReference>
<dbReference type="SUPFAM" id="SSF52279">
    <property type="entry name" value="Beta-D-glucan exohydrolase, C-terminal domain"/>
    <property type="match status" value="1"/>
</dbReference>
<accession>A0A917VG62</accession>
<keyword evidence="4" id="KW-0732">Signal</keyword>
<dbReference type="PANTHER" id="PTHR30620:SF16">
    <property type="entry name" value="LYSOSOMAL BETA GLUCOSIDASE"/>
    <property type="match status" value="1"/>
</dbReference>
<keyword evidence="9" id="KW-1185">Reference proteome</keyword>
<evidence type="ECO:0000259" key="7">
    <source>
        <dbReference type="SMART" id="SM01217"/>
    </source>
</evidence>
<dbReference type="Gene3D" id="3.20.20.300">
    <property type="entry name" value="Glycoside hydrolase, family 3, N-terminal domain"/>
    <property type="match status" value="1"/>
</dbReference>
<dbReference type="GO" id="GO:0008422">
    <property type="term" value="F:beta-glucosidase activity"/>
    <property type="evidence" value="ECO:0007669"/>
    <property type="project" value="UniProtKB-EC"/>
</dbReference>
<dbReference type="SUPFAM" id="SSF51445">
    <property type="entry name" value="(Trans)glycosidases"/>
    <property type="match status" value="1"/>
</dbReference>
<evidence type="ECO:0000256" key="6">
    <source>
        <dbReference type="ARBA" id="ARBA00023295"/>
    </source>
</evidence>
<keyword evidence="6" id="KW-0326">Glycosidase</keyword>
<dbReference type="PANTHER" id="PTHR30620">
    <property type="entry name" value="PERIPLASMIC BETA-GLUCOSIDASE-RELATED"/>
    <property type="match status" value="1"/>
</dbReference>
<dbReference type="InterPro" id="IPR002772">
    <property type="entry name" value="Glyco_hydro_3_C"/>
</dbReference>
<dbReference type="AlphaFoldDB" id="A0A917VG62"/>
<dbReference type="EC" id="3.2.1.21" evidence="3"/>
<organism evidence="8 9">
    <name type="scientific">Streptomyces flaveus</name>
    <dbReference type="NCBI Taxonomy" id="66370"/>
    <lineage>
        <taxon>Bacteria</taxon>
        <taxon>Bacillati</taxon>
        <taxon>Actinomycetota</taxon>
        <taxon>Actinomycetes</taxon>
        <taxon>Kitasatosporales</taxon>
        <taxon>Streptomycetaceae</taxon>
        <taxon>Streptomyces</taxon>
        <taxon>Streptomyces aurantiacus group</taxon>
    </lineage>
</organism>
<comment type="caution">
    <text evidence="8">The sequence shown here is derived from an EMBL/GenBank/DDBJ whole genome shotgun (WGS) entry which is preliminary data.</text>
</comment>
<dbReference type="InterPro" id="IPR001764">
    <property type="entry name" value="Glyco_hydro_3_N"/>
</dbReference>
<dbReference type="Pfam" id="PF01915">
    <property type="entry name" value="Glyco_hydro_3_C"/>
    <property type="match status" value="1"/>
</dbReference>
<sequence length="773" mass="83798">MTDVAAESVTDPAAVRAGDLPYQNPALPLEQRVDDLLSRLTLEEKAGQLTQFFYLDMEELPEDFDLETLPPEQRAYVGQPKMVEAAIAAGTTGSVLFVKDPAKTNRLQRLAVETTRLGIPLLFGFDVIHGLRTIFPVPIALAATWSPATIETAQAVAAREARAVGIAWTFAPTVDIARDPRWGRIIEGPGEDPVLGAAVAAAQVQGFQGNLDAEHVLAGPKHFAGYGAARGGRDYDDAEVSDSELWNVYLPPFQAAIEAGAGTVMSAYMDLNGVPASANRRLLSDILRDELGFEGFVVSDANAVRSLETQHFAEDLTDAAVRAVSAGLDMEMCMFDPAFSRLPQAGTDGVIGEEVIDDAARRVLTAKFRLGLFENPYVLEDAAASVLGALEHRELARTTAERSIILLKNEPAVLPLRADALKTVAVIGELADSKRDTLGPWVFDHDTDETVTVLEGLRNRLGDRVQVTHAPGAGSPSRRFPSMFDRMDPTVVETSLDNDDDEITRAVELAASADVAIVVVGQRQNQIGENASTATLDLPGRQLEQLQRISRTGTPVVLVVMSGRPLDLRWADAHVPAIVQAWYPGTRGGEAVASVLLGEVSPAGRLPFSWPRHVGQVPIIYSHNRTFQPENQGARYFEEESVPLYPFGHGLSYADFEYSNLRLDRPEIQVGETVTVSVDVHNRSGVDADEVVQLYTHQRYGTASRPIRELKGFQRVPLAAGEIRTVTFGLGPDMLRYWAAATGGFVQDATTIDIYVGGSSTAELTTTLEVETR</sequence>
<dbReference type="SMART" id="SM01217">
    <property type="entry name" value="Fn3_like"/>
    <property type="match status" value="1"/>
</dbReference>
<feature type="domain" description="Fibronectin type III-like" evidence="7">
    <location>
        <begin position="690"/>
        <end position="760"/>
    </location>
</feature>
<evidence type="ECO:0000256" key="2">
    <source>
        <dbReference type="ARBA" id="ARBA00005336"/>
    </source>
</evidence>
<dbReference type="Gene3D" id="2.60.40.10">
    <property type="entry name" value="Immunoglobulins"/>
    <property type="match status" value="1"/>
</dbReference>
<comment type="similarity">
    <text evidence="2">Belongs to the glycosyl hydrolase 3 family.</text>
</comment>
<evidence type="ECO:0000256" key="5">
    <source>
        <dbReference type="ARBA" id="ARBA00022801"/>
    </source>
</evidence>
<dbReference type="GO" id="GO:0009251">
    <property type="term" value="P:glucan catabolic process"/>
    <property type="evidence" value="ECO:0007669"/>
    <property type="project" value="TreeGrafter"/>
</dbReference>
<dbReference type="InterPro" id="IPR036962">
    <property type="entry name" value="Glyco_hydro_3_N_sf"/>
</dbReference>
<evidence type="ECO:0000313" key="9">
    <source>
        <dbReference type="Proteomes" id="UP000637788"/>
    </source>
</evidence>
<dbReference type="Proteomes" id="UP000637788">
    <property type="component" value="Unassembled WGS sequence"/>
</dbReference>
<dbReference type="InterPro" id="IPR051915">
    <property type="entry name" value="Cellulose_Degrad_GH3"/>
</dbReference>
<evidence type="ECO:0000256" key="4">
    <source>
        <dbReference type="ARBA" id="ARBA00022729"/>
    </source>
</evidence>
<dbReference type="InterPro" id="IPR026891">
    <property type="entry name" value="Fn3-like"/>
</dbReference>